<protein>
    <submittedName>
        <fullName evidence="2">PilZ domain-containing protein</fullName>
    </submittedName>
</protein>
<evidence type="ECO:0000313" key="2">
    <source>
        <dbReference type="EMBL" id="SMC25890.1"/>
    </source>
</evidence>
<dbReference type="STRING" id="1121001.SAMN02745857_02318"/>
<dbReference type="Gene3D" id="2.40.10.220">
    <property type="entry name" value="predicted glycosyltransferase like domains"/>
    <property type="match status" value="1"/>
</dbReference>
<dbReference type="GO" id="GO:0035438">
    <property type="term" value="F:cyclic-di-GMP binding"/>
    <property type="evidence" value="ECO:0007669"/>
    <property type="project" value="InterPro"/>
</dbReference>
<reference evidence="2 3" key="1">
    <citation type="submission" date="2017-04" db="EMBL/GenBank/DDBJ databases">
        <authorList>
            <person name="Afonso C.L."/>
            <person name="Miller P.J."/>
            <person name="Scott M.A."/>
            <person name="Spackman E."/>
            <person name="Goraichik I."/>
            <person name="Dimitrov K.M."/>
            <person name="Suarez D.L."/>
            <person name="Swayne D.E."/>
        </authorList>
    </citation>
    <scope>NUCLEOTIDE SEQUENCE [LARGE SCALE GENOMIC DNA]</scope>
    <source>
        <strain evidence="2 3">DSM 23236</strain>
    </source>
</reference>
<dbReference type="SUPFAM" id="SSF141371">
    <property type="entry name" value="PilZ domain-like"/>
    <property type="match status" value="1"/>
</dbReference>
<evidence type="ECO:0000259" key="1">
    <source>
        <dbReference type="Pfam" id="PF07238"/>
    </source>
</evidence>
<gene>
    <name evidence="2" type="ORF">SAMN02745857_02318</name>
</gene>
<dbReference type="Proteomes" id="UP000192761">
    <property type="component" value="Unassembled WGS sequence"/>
</dbReference>
<organism evidence="2 3">
    <name type="scientific">Andreprevotia lacus DSM 23236</name>
    <dbReference type="NCBI Taxonomy" id="1121001"/>
    <lineage>
        <taxon>Bacteria</taxon>
        <taxon>Pseudomonadati</taxon>
        <taxon>Pseudomonadota</taxon>
        <taxon>Betaproteobacteria</taxon>
        <taxon>Neisseriales</taxon>
        <taxon>Chitinibacteraceae</taxon>
        <taxon>Andreprevotia</taxon>
    </lineage>
</organism>
<accession>A0A1W1XPH3</accession>
<dbReference type="RefSeq" id="WP_139798793.1">
    <property type="nucleotide sequence ID" value="NZ_FWXD01000012.1"/>
</dbReference>
<dbReference type="Pfam" id="PF07238">
    <property type="entry name" value="PilZ"/>
    <property type="match status" value="1"/>
</dbReference>
<sequence>MRSGLRAQDQRSAVRVPMQCGARIRTLDLGMSYYGDCIDLSVSGLTIRSMFVPRPNELLEVCVMPPKQGGSISAPLTVKARVVRCHRVDKNKGLFELGLEICEIVR</sequence>
<feature type="domain" description="PilZ" evidence="1">
    <location>
        <begin position="10"/>
        <end position="101"/>
    </location>
</feature>
<dbReference type="InterPro" id="IPR009875">
    <property type="entry name" value="PilZ_domain"/>
</dbReference>
<proteinExistence type="predicted"/>
<evidence type="ECO:0000313" key="3">
    <source>
        <dbReference type="Proteomes" id="UP000192761"/>
    </source>
</evidence>
<name>A0A1W1XPH3_9NEIS</name>
<dbReference type="AlphaFoldDB" id="A0A1W1XPH3"/>
<dbReference type="OrthoDB" id="8562941at2"/>
<keyword evidence="3" id="KW-1185">Reference proteome</keyword>
<dbReference type="EMBL" id="FWXD01000012">
    <property type="protein sequence ID" value="SMC25890.1"/>
    <property type="molecule type" value="Genomic_DNA"/>
</dbReference>